<feature type="region of interest" description="Disordered" evidence="7">
    <location>
        <begin position="1"/>
        <end position="165"/>
    </location>
</feature>
<dbReference type="AlphaFoldDB" id="A0A6M6JIX6"/>
<dbReference type="KEGG" id="pbro:HOP40_17630"/>
<evidence type="ECO:0000256" key="5">
    <source>
        <dbReference type="ARBA" id="ARBA00022989"/>
    </source>
</evidence>
<feature type="compositionally biased region" description="Basic and acidic residues" evidence="7">
    <location>
        <begin position="80"/>
        <end position="98"/>
    </location>
</feature>
<proteinExistence type="inferred from homology"/>
<comment type="similarity">
    <text evidence="2">Belongs to the MmpS family.</text>
</comment>
<feature type="compositionally biased region" description="Basic and acidic residues" evidence="7">
    <location>
        <begin position="115"/>
        <end position="137"/>
    </location>
</feature>
<evidence type="ECO:0000256" key="7">
    <source>
        <dbReference type="SAM" id="MobiDB-lite"/>
    </source>
</evidence>
<evidence type="ECO:0000256" key="4">
    <source>
        <dbReference type="ARBA" id="ARBA00022692"/>
    </source>
</evidence>
<keyword evidence="5 8" id="KW-1133">Transmembrane helix</keyword>
<evidence type="ECO:0008006" key="11">
    <source>
        <dbReference type="Google" id="ProtNLM"/>
    </source>
</evidence>
<evidence type="ECO:0000256" key="1">
    <source>
        <dbReference type="ARBA" id="ARBA00004236"/>
    </source>
</evidence>
<evidence type="ECO:0000256" key="2">
    <source>
        <dbReference type="ARBA" id="ARBA00007531"/>
    </source>
</evidence>
<dbReference type="GO" id="GO:0005886">
    <property type="term" value="C:plasma membrane"/>
    <property type="evidence" value="ECO:0007669"/>
    <property type="project" value="UniProtKB-SubCell"/>
</dbReference>
<sequence length="320" mass="32322">MPGPRFDPATGRWVLDDAPPPAPRRGVVPAPDREHAAGPSAARDRRHGAERPAAGRGDQGPRGGHRRAPEAPGPGAPPPDPRREGRRPARSDGDDRPTARHGRAVGADPRGAPARPDDRRPADAPRRDWGRAGHEEPGQASAGPGRGATSGPRSPRGRTGRDDVRAARRRKWLWVAGAAAAVAVAVPIALTALGGPDGEPAASRTGSAVAFGVSADSGPTGAAATGDPAAAPAPAEVVFEVTGSGSAGVISYSRGTSVGQVSDVELPWQYTVPAADGPTDYSLAAAGASGDVSCRIVVDGVVLAEATDSEYSAVSCSGRL</sequence>
<accession>A0A6M6JIX6</accession>
<dbReference type="Gene3D" id="2.60.40.2880">
    <property type="entry name" value="MmpS1-5, C-terminal soluble domain"/>
    <property type="match status" value="1"/>
</dbReference>
<keyword evidence="6 8" id="KW-0472">Membrane</keyword>
<name>A0A6M6JIX6_9PSEU</name>
<evidence type="ECO:0000313" key="10">
    <source>
        <dbReference type="Proteomes" id="UP000505377"/>
    </source>
</evidence>
<evidence type="ECO:0000313" key="9">
    <source>
        <dbReference type="EMBL" id="QJY47406.1"/>
    </source>
</evidence>
<evidence type="ECO:0000256" key="8">
    <source>
        <dbReference type="SAM" id="Phobius"/>
    </source>
</evidence>
<evidence type="ECO:0000256" key="3">
    <source>
        <dbReference type="ARBA" id="ARBA00022475"/>
    </source>
</evidence>
<keyword evidence="10" id="KW-1185">Reference proteome</keyword>
<dbReference type="Proteomes" id="UP000505377">
    <property type="component" value="Chromosome"/>
</dbReference>
<gene>
    <name evidence="9" type="ORF">HOP40_17630</name>
</gene>
<dbReference type="EMBL" id="CP053564">
    <property type="protein sequence ID" value="QJY47406.1"/>
    <property type="molecule type" value="Genomic_DNA"/>
</dbReference>
<organism evidence="9 10">
    <name type="scientific">Pseudonocardia broussonetiae</name>
    <dbReference type="NCBI Taxonomy" id="2736640"/>
    <lineage>
        <taxon>Bacteria</taxon>
        <taxon>Bacillati</taxon>
        <taxon>Actinomycetota</taxon>
        <taxon>Actinomycetes</taxon>
        <taxon>Pseudonocardiales</taxon>
        <taxon>Pseudonocardiaceae</taxon>
        <taxon>Pseudonocardia</taxon>
    </lineage>
</organism>
<dbReference type="Pfam" id="PF05423">
    <property type="entry name" value="Mycobact_memb"/>
    <property type="match status" value="1"/>
</dbReference>
<feature type="transmembrane region" description="Helical" evidence="8">
    <location>
        <begin position="172"/>
        <end position="194"/>
    </location>
</feature>
<feature type="compositionally biased region" description="Low complexity" evidence="7">
    <location>
        <begin position="104"/>
        <end position="114"/>
    </location>
</feature>
<dbReference type="InterPro" id="IPR008693">
    <property type="entry name" value="MmpS"/>
</dbReference>
<keyword evidence="4 8" id="KW-0812">Transmembrane</keyword>
<protein>
    <recommendedName>
        <fullName evidence="11">MmpS family membrane protein</fullName>
    </recommendedName>
</protein>
<reference evidence="9 10" key="1">
    <citation type="submission" date="2020-05" db="EMBL/GenBank/DDBJ databases">
        <authorList>
            <person name="Mo P."/>
        </authorList>
    </citation>
    <scope>NUCLEOTIDE SEQUENCE [LARGE SCALE GENOMIC DNA]</scope>
    <source>
        <strain evidence="9 10">Gen01</strain>
    </source>
</reference>
<comment type="subcellular location">
    <subcellularLocation>
        <location evidence="1">Cell membrane</location>
    </subcellularLocation>
</comment>
<dbReference type="RefSeq" id="WP_172159985.1">
    <property type="nucleotide sequence ID" value="NZ_CP053564.1"/>
</dbReference>
<dbReference type="InterPro" id="IPR038468">
    <property type="entry name" value="MmpS_C"/>
</dbReference>
<evidence type="ECO:0000256" key="6">
    <source>
        <dbReference type="ARBA" id="ARBA00023136"/>
    </source>
</evidence>
<keyword evidence="3" id="KW-1003">Cell membrane</keyword>